<dbReference type="InterPro" id="IPR036291">
    <property type="entry name" value="NAD(P)-bd_dom_sf"/>
</dbReference>
<evidence type="ECO:0000256" key="5">
    <source>
        <dbReference type="ARBA" id="ARBA00023002"/>
    </source>
</evidence>
<reference evidence="14" key="1">
    <citation type="submission" date="2016-09" db="EMBL/GenBank/DDBJ databases">
        <authorList>
            <person name="Hebert L."/>
            <person name="Moumen B."/>
        </authorList>
    </citation>
    <scope>NUCLEOTIDE SEQUENCE [LARGE SCALE GENOMIC DNA]</scope>
    <source>
        <strain evidence="14">OVI</strain>
    </source>
</reference>
<dbReference type="VEuPathDB" id="TriTrypDB:TEOVI_000875900"/>
<evidence type="ECO:0000256" key="9">
    <source>
        <dbReference type="ARBA" id="ARBA00023235"/>
    </source>
</evidence>
<dbReference type="GO" id="GO:0006635">
    <property type="term" value="P:fatty acid beta-oxidation"/>
    <property type="evidence" value="ECO:0007669"/>
    <property type="project" value="UniProtKB-UniPathway"/>
</dbReference>
<dbReference type="Pfam" id="PF00378">
    <property type="entry name" value="ECH_1"/>
    <property type="match status" value="1"/>
</dbReference>
<evidence type="ECO:0000256" key="10">
    <source>
        <dbReference type="ARBA" id="ARBA00023239"/>
    </source>
</evidence>
<keyword evidence="5 14" id="KW-0560">Oxidoreductase</keyword>
<dbReference type="InterPro" id="IPR006176">
    <property type="entry name" value="3-OHacyl-CoA_DH_NAD-bd"/>
</dbReference>
<dbReference type="GO" id="GO:0003857">
    <property type="term" value="F:(3S)-3-hydroxyacyl-CoA dehydrogenase (NAD+) activity"/>
    <property type="evidence" value="ECO:0007669"/>
    <property type="project" value="UniProtKB-EC"/>
</dbReference>
<evidence type="ECO:0000313" key="15">
    <source>
        <dbReference type="Proteomes" id="UP000195570"/>
    </source>
</evidence>
<evidence type="ECO:0000259" key="12">
    <source>
        <dbReference type="Pfam" id="PF00725"/>
    </source>
</evidence>
<keyword evidence="7" id="KW-0443">Lipid metabolism</keyword>
<keyword evidence="4" id="KW-0276">Fatty acid metabolism</keyword>
<dbReference type="InterPro" id="IPR001753">
    <property type="entry name" value="Enoyl-CoA_hydra/iso"/>
</dbReference>
<accession>A0A1G4I110</accession>
<dbReference type="SUPFAM" id="SSF48179">
    <property type="entry name" value="6-phosphogluconate dehydrogenase C-terminal domain-like"/>
    <property type="match status" value="2"/>
</dbReference>
<feature type="domain" description="3-hydroxyacyl-CoA dehydrogenase C-terminal" evidence="12">
    <location>
        <begin position="539"/>
        <end position="638"/>
    </location>
</feature>
<dbReference type="GO" id="GO:0016853">
    <property type="term" value="F:isomerase activity"/>
    <property type="evidence" value="ECO:0007669"/>
    <property type="project" value="UniProtKB-KW"/>
</dbReference>
<comment type="pathway">
    <text evidence="2">Lipid metabolism; fatty acid beta-oxidation.</text>
</comment>
<dbReference type="Pfam" id="PF02737">
    <property type="entry name" value="3HCDH_N"/>
    <property type="match status" value="1"/>
</dbReference>
<dbReference type="InterPro" id="IPR008927">
    <property type="entry name" value="6-PGluconate_DH-like_C_sf"/>
</dbReference>
<dbReference type="RefSeq" id="XP_067076947.1">
    <property type="nucleotide sequence ID" value="XM_067220846.1"/>
</dbReference>
<evidence type="ECO:0000313" key="14">
    <source>
        <dbReference type="EMBL" id="SCU65336.1"/>
    </source>
</evidence>
<dbReference type="PANTHER" id="PTHR23309">
    <property type="entry name" value="3-HYDROXYACYL-COA DEHYROGENASE"/>
    <property type="match status" value="1"/>
</dbReference>
<dbReference type="Proteomes" id="UP000195570">
    <property type="component" value="Unassembled WGS sequence"/>
</dbReference>
<dbReference type="Gene3D" id="3.40.50.720">
    <property type="entry name" value="NAD(P)-binding Rossmann-like Domain"/>
    <property type="match status" value="1"/>
</dbReference>
<dbReference type="SUPFAM" id="SSF51735">
    <property type="entry name" value="NAD(P)-binding Rossmann-fold domains"/>
    <property type="match status" value="1"/>
</dbReference>
<dbReference type="GO" id="GO:0004300">
    <property type="term" value="F:enoyl-CoA hydratase activity"/>
    <property type="evidence" value="ECO:0007669"/>
    <property type="project" value="UniProtKB-ARBA"/>
</dbReference>
<organism evidence="14 15">
    <name type="scientific">Trypanosoma equiperdum</name>
    <dbReference type="NCBI Taxonomy" id="5694"/>
    <lineage>
        <taxon>Eukaryota</taxon>
        <taxon>Discoba</taxon>
        <taxon>Euglenozoa</taxon>
        <taxon>Kinetoplastea</taxon>
        <taxon>Metakinetoplastina</taxon>
        <taxon>Trypanosomatida</taxon>
        <taxon>Trypanosomatidae</taxon>
        <taxon>Trypanosoma</taxon>
    </lineage>
</organism>
<keyword evidence="8" id="KW-0576">Peroxisome</keyword>
<evidence type="ECO:0000256" key="2">
    <source>
        <dbReference type="ARBA" id="ARBA00005005"/>
    </source>
</evidence>
<dbReference type="GO" id="GO:0005777">
    <property type="term" value="C:peroxisome"/>
    <property type="evidence" value="ECO:0007669"/>
    <property type="project" value="UniProtKB-SubCell"/>
</dbReference>
<keyword evidence="6" id="KW-0520">NAD</keyword>
<evidence type="ECO:0000256" key="8">
    <source>
        <dbReference type="ARBA" id="ARBA00023140"/>
    </source>
</evidence>
<dbReference type="Gene3D" id="3.90.226.10">
    <property type="entry name" value="2-enoyl-CoA Hydratase, Chain A, domain 1"/>
    <property type="match status" value="1"/>
</dbReference>
<dbReference type="Pfam" id="PF00725">
    <property type="entry name" value="3HCDH"/>
    <property type="match status" value="1"/>
</dbReference>
<evidence type="ECO:0000256" key="6">
    <source>
        <dbReference type="ARBA" id="ARBA00023027"/>
    </source>
</evidence>
<dbReference type="GO" id="GO:0070403">
    <property type="term" value="F:NAD+ binding"/>
    <property type="evidence" value="ECO:0007669"/>
    <property type="project" value="InterPro"/>
</dbReference>
<dbReference type="GeneID" id="92382693"/>
<evidence type="ECO:0000256" key="1">
    <source>
        <dbReference type="ARBA" id="ARBA00004275"/>
    </source>
</evidence>
<dbReference type="EMBL" id="CZPT02000279">
    <property type="protein sequence ID" value="SCU65336.1"/>
    <property type="molecule type" value="Genomic_DNA"/>
</dbReference>
<name>A0A1G4I110_TRYEQ</name>
<evidence type="ECO:0000259" key="13">
    <source>
        <dbReference type="Pfam" id="PF02737"/>
    </source>
</evidence>
<evidence type="ECO:0000256" key="4">
    <source>
        <dbReference type="ARBA" id="ARBA00022832"/>
    </source>
</evidence>
<dbReference type="InterPro" id="IPR006108">
    <property type="entry name" value="3HC_DH_C"/>
</dbReference>
<keyword evidence="10" id="KW-0456">Lyase</keyword>
<proteinExistence type="predicted"/>
<gene>
    <name evidence="14" type="ORF">TEOVI_000875900</name>
</gene>
<evidence type="ECO:0000256" key="7">
    <source>
        <dbReference type="ARBA" id="ARBA00023098"/>
    </source>
</evidence>
<comment type="subcellular location">
    <subcellularLocation>
        <location evidence="1">Peroxisome</location>
    </subcellularLocation>
</comment>
<evidence type="ECO:0000256" key="3">
    <source>
        <dbReference type="ARBA" id="ARBA00011245"/>
    </source>
</evidence>
<comment type="caution">
    <text evidence="14">The sequence shown here is derived from an EMBL/GenBank/DDBJ whole genome shotgun (WGS) entry which is preliminary data.</text>
</comment>
<dbReference type="InterPro" id="IPR029045">
    <property type="entry name" value="ClpP/crotonase-like_dom_sf"/>
</dbReference>
<dbReference type="EC" id="1.1.1.35" evidence="14"/>
<protein>
    <submittedName>
        <fullName evidence="14">Enoyl-CoA hydratase/Enoyl-CoA isomerase/3-hydroxyacyl-CoA dehydrogenase, putative</fullName>
        <ecNumber evidence="14">1.1.1.35</ecNumber>
    </submittedName>
</protein>
<keyword evidence="9 14" id="KW-0413">Isomerase</keyword>
<evidence type="ECO:0000256" key="11">
    <source>
        <dbReference type="ARBA" id="ARBA00023268"/>
    </source>
</evidence>
<dbReference type="UniPathway" id="UPA00659"/>
<dbReference type="Gene3D" id="1.10.1040.50">
    <property type="match status" value="1"/>
</dbReference>
<dbReference type="PANTHER" id="PTHR23309:SF49">
    <property type="entry name" value="PEROXISOMAL BIFUNCTIONAL ENZYME"/>
    <property type="match status" value="1"/>
</dbReference>
<dbReference type="SUPFAM" id="SSF52096">
    <property type="entry name" value="ClpP/crotonase"/>
    <property type="match status" value="1"/>
</dbReference>
<comment type="subunit">
    <text evidence="3">Monomer.</text>
</comment>
<sequence length="803" mass="88829">MRRLETISSHVGFRRFCHLQRRGDAVVLILHHELLNALTVDMRAALLHFFNEADNDSSVKCIIIAGEGGAFSCGIDINDFAASVVDTTKENGVRIPSLPSLTTRIEQSDKVVIAATSGITYSGGLELALAAHYRVASPTSVFCMPEVKLGIVPCGGATQRLPRLIGVRAALDIISTGRKVSAKEALRLGLIDHLTSSPHEERRDQDVNGVSAQGPFCCTDPNGNLESAIEAALRLSARWTKPRRISCDATKLGIMLYNSILFRRVGSEITKKAPKEVSAPLQCLQAIRAATNSASFKEGLAEETRIFKQTLHSPEAHAMQHLLRSSYTVLSDTLPTLPVRAGTGLQQQRLRKLAVVGCGVVGIGIVIMALRAGSQVVLLGEDDNECEYALHVIKSELPNDALGYNISADCVNTYLNNLKVLPYHGDLQTVLQDVDVMAECIVGDLDTKRQVFTMLTDLCPPHCVLATCCSSLELREFVKVSRRPEKVVGMYFAPPVHNVPFLEVTRGYRTDHTTLQRAIHVGRLFHKATILTRDVGFSIISRIFFAILYQALSMLEQGAFPVDIDRAMRHFGFRLGIFAMEDLAGLQVVSQILNSLKVREGCSGVRSPCPPTDVFTIHRRLVEMGHFGQKTGRGWYTYEEGDLFSSLAAWRQRLIGSASNSTKNTYGVWSKGGASLMRRPYQDRDVELLILDVCREKKIMRRDISRKEMIERILFAAVNEAAMLLREEAVSSSSAIDIATTFGHGFPAWRGGLCYYADKFGLPNVVHRMRIYNKTFGDALFPLPCEELRQMASSQQTFRSTWP</sequence>
<keyword evidence="15" id="KW-1185">Reference proteome</keyword>
<dbReference type="CDD" id="cd06558">
    <property type="entry name" value="crotonase-like"/>
    <property type="match status" value="1"/>
</dbReference>
<keyword evidence="11" id="KW-0511">Multifunctional enzyme</keyword>
<dbReference type="AlphaFoldDB" id="A0A1G4I110"/>
<feature type="domain" description="3-hydroxyacyl-CoA dehydrogenase NAD binding" evidence="13">
    <location>
        <begin position="352"/>
        <end position="534"/>
    </location>
</feature>